<dbReference type="GO" id="GO:0140359">
    <property type="term" value="F:ABC-type transporter activity"/>
    <property type="evidence" value="ECO:0007669"/>
    <property type="project" value="InterPro"/>
</dbReference>
<organism evidence="2 3">
    <name type="scientific">Natronoarchaeum mannanilyticum</name>
    <dbReference type="NCBI Taxonomy" id="926360"/>
    <lineage>
        <taxon>Archaea</taxon>
        <taxon>Methanobacteriati</taxon>
        <taxon>Methanobacteriota</taxon>
        <taxon>Stenosarchaea group</taxon>
        <taxon>Halobacteria</taxon>
        <taxon>Halobacteriales</taxon>
        <taxon>Natronoarchaeaceae</taxon>
    </lineage>
</organism>
<evidence type="ECO:0000256" key="1">
    <source>
        <dbReference type="SAM" id="Phobius"/>
    </source>
</evidence>
<accession>A0AAV3TDV0</accession>
<dbReference type="RefSeq" id="WP_343774450.1">
    <property type="nucleotide sequence ID" value="NZ_BAAADV010000007.1"/>
</dbReference>
<keyword evidence="1" id="KW-0812">Transmembrane</keyword>
<dbReference type="Proteomes" id="UP001500420">
    <property type="component" value="Unassembled WGS sequence"/>
</dbReference>
<feature type="transmembrane region" description="Helical" evidence="1">
    <location>
        <begin position="172"/>
        <end position="196"/>
    </location>
</feature>
<dbReference type="GO" id="GO:0005886">
    <property type="term" value="C:plasma membrane"/>
    <property type="evidence" value="ECO:0007669"/>
    <property type="project" value="UniProtKB-SubCell"/>
</dbReference>
<dbReference type="PANTHER" id="PTHR43471:SF1">
    <property type="entry name" value="ABC TRANSPORTER PERMEASE PROTEIN NOSY-RELATED"/>
    <property type="match status" value="1"/>
</dbReference>
<sequence length="286" mass="30965">MTKSNVWLDVAKKDFADAARSKMLWALSALMILFVGIAVYAAHAINEDPAIQDALFFMSTPMLLLIPILGLIVGYMSIVGERESGSIRALLALPIVRWEVIVGKFVGRVGVLWIPIVAGFAIGSAIATVLYGTTPGRAYAEMMVFALTVGIVYVAIAVSISASTNSRGKAMALAVGAFALFEYLWSVIPMGVYYVINRELPAFTSVSDFPNWFLVLTRLAPSNAIATFLASIFEFEGAFGGTGVSNDQLAEVPFFLQEWFSGIVVLLWIAVPLAIGYLRFQRATIS</sequence>
<feature type="transmembrane region" description="Helical" evidence="1">
    <location>
        <begin position="259"/>
        <end position="280"/>
    </location>
</feature>
<protein>
    <submittedName>
        <fullName evidence="2">ABC transporter permease</fullName>
    </submittedName>
</protein>
<proteinExistence type="predicted"/>
<evidence type="ECO:0000313" key="2">
    <source>
        <dbReference type="EMBL" id="GAA0676783.1"/>
    </source>
</evidence>
<feature type="transmembrane region" description="Helical" evidence="1">
    <location>
        <begin position="138"/>
        <end position="160"/>
    </location>
</feature>
<dbReference type="Pfam" id="PF12679">
    <property type="entry name" value="ABC2_membrane_2"/>
    <property type="match status" value="1"/>
</dbReference>
<comment type="caution">
    <text evidence="2">The sequence shown here is derived from an EMBL/GenBank/DDBJ whole genome shotgun (WGS) entry which is preliminary data.</text>
</comment>
<feature type="transmembrane region" description="Helical" evidence="1">
    <location>
        <begin position="111"/>
        <end position="132"/>
    </location>
</feature>
<keyword evidence="3" id="KW-1185">Reference proteome</keyword>
<dbReference type="EMBL" id="BAAADV010000007">
    <property type="protein sequence ID" value="GAA0676783.1"/>
    <property type="molecule type" value="Genomic_DNA"/>
</dbReference>
<feature type="transmembrane region" description="Helical" evidence="1">
    <location>
        <begin position="54"/>
        <end position="78"/>
    </location>
</feature>
<dbReference type="PANTHER" id="PTHR43471">
    <property type="entry name" value="ABC TRANSPORTER PERMEASE"/>
    <property type="match status" value="1"/>
</dbReference>
<feature type="transmembrane region" description="Helical" evidence="1">
    <location>
        <begin position="23"/>
        <end position="42"/>
    </location>
</feature>
<dbReference type="AlphaFoldDB" id="A0AAV3TDV0"/>
<keyword evidence="1" id="KW-0472">Membrane</keyword>
<name>A0AAV3TDV0_9EURY</name>
<keyword evidence="1" id="KW-1133">Transmembrane helix</keyword>
<evidence type="ECO:0000313" key="3">
    <source>
        <dbReference type="Proteomes" id="UP001500420"/>
    </source>
</evidence>
<reference evidence="2 3" key="1">
    <citation type="journal article" date="2019" name="Int. J. Syst. Evol. Microbiol.">
        <title>The Global Catalogue of Microorganisms (GCM) 10K type strain sequencing project: providing services to taxonomists for standard genome sequencing and annotation.</title>
        <authorList>
            <consortium name="The Broad Institute Genomics Platform"/>
            <consortium name="The Broad Institute Genome Sequencing Center for Infectious Disease"/>
            <person name="Wu L."/>
            <person name="Ma J."/>
        </authorList>
    </citation>
    <scope>NUCLEOTIDE SEQUENCE [LARGE SCALE GENOMIC DNA]</scope>
    <source>
        <strain evidence="2 3">JCM 16328</strain>
    </source>
</reference>
<gene>
    <name evidence="2" type="ORF">GCM10009020_25750</name>
</gene>